<accession>A0A418XD57</accession>
<feature type="transmembrane region" description="Helical" evidence="1">
    <location>
        <begin position="115"/>
        <end position="137"/>
    </location>
</feature>
<keyword evidence="3" id="KW-1185">Reference proteome</keyword>
<keyword evidence="1" id="KW-0472">Membrane</keyword>
<dbReference type="EMBL" id="QYUR01000006">
    <property type="protein sequence ID" value="RJG10253.1"/>
    <property type="molecule type" value="Genomic_DNA"/>
</dbReference>
<dbReference type="AlphaFoldDB" id="A0A418XD57"/>
<comment type="caution">
    <text evidence="2">The sequence shown here is derived from an EMBL/GenBank/DDBJ whole genome shotgun (WGS) entry which is preliminary data.</text>
</comment>
<dbReference type="RefSeq" id="WP_119955934.1">
    <property type="nucleotide sequence ID" value="NZ_QYUR01000006.1"/>
</dbReference>
<organism evidence="2 3">
    <name type="scientific">Pseudomonas cavernicola</name>
    <dbReference type="NCBI Taxonomy" id="2320866"/>
    <lineage>
        <taxon>Bacteria</taxon>
        <taxon>Pseudomonadati</taxon>
        <taxon>Pseudomonadota</taxon>
        <taxon>Gammaproteobacteria</taxon>
        <taxon>Pseudomonadales</taxon>
        <taxon>Pseudomonadaceae</taxon>
        <taxon>Pseudomonas</taxon>
    </lineage>
</organism>
<name>A0A418XD57_9PSED</name>
<proteinExistence type="predicted"/>
<sequence length="320" mass="35431">METQELELRQDSAMVLRAQVLHQRKLLKASQIEYKETKELLSSLQQTLDFELARLKDLESGRGALLGSEGAIKIYEFWIDLPGYSGPIKDAKAKLTQHGSLQQVSDVSSKQKSGLGGGIVGGVLLGPVGAAAGVLATRKNEVKTQIREIDTRQLEFEVAGPGYAWSFVAEIKLEENLRKLRDAINARGSRNESVTEFLRQQGEIVKKIRNQAANVNSALKEKESMVSQKTLAYEEVWLEYSSARLPLLAELKFKWQCTSTPLRVFAILLGPILLAIWAGLAIYSSTLTDPALLTYSLLFGAVHSVALAGGFIYYLFRCRL</sequence>
<evidence type="ECO:0000256" key="1">
    <source>
        <dbReference type="SAM" id="Phobius"/>
    </source>
</evidence>
<keyword evidence="1" id="KW-0812">Transmembrane</keyword>
<feature type="transmembrane region" description="Helical" evidence="1">
    <location>
        <begin position="262"/>
        <end position="283"/>
    </location>
</feature>
<feature type="transmembrane region" description="Helical" evidence="1">
    <location>
        <begin position="295"/>
        <end position="316"/>
    </location>
</feature>
<evidence type="ECO:0000313" key="2">
    <source>
        <dbReference type="EMBL" id="RJG10253.1"/>
    </source>
</evidence>
<protein>
    <submittedName>
        <fullName evidence="2">Uncharacterized protein</fullName>
    </submittedName>
</protein>
<dbReference type="Proteomes" id="UP000284021">
    <property type="component" value="Unassembled WGS sequence"/>
</dbReference>
<gene>
    <name evidence="2" type="ORF">D3879_19705</name>
</gene>
<keyword evidence="1" id="KW-1133">Transmembrane helix</keyword>
<evidence type="ECO:0000313" key="3">
    <source>
        <dbReference type="Proteomes" id="UP000284021"/>
    </source>
</evidence>
<reference evidence="2 3" key="1">
    <citation type="submission" date="2018-09" db="EMBL/GenBank/DDBJ databases">
        <authorList>
            <person name="Zhu H."/>
        </authorList>
    </citation>
    <scope>NUCLEOTIDE SEQUENCE [LARGE SCALE GENOMIC DNA]</scope>
    <source>
        <strain evidence="2 3">K1S02-6</strain>
    </source>
</reference>